<evidence type="ECO:0000256" key="1">
    <source>
        <dbReference type="SAM" id="SignalP"/>
    </source>
</evidence>
<dbReference type="EMBL" id="BAABGZ010000015">
    <property type="protein sequence ID" value="GAA4354008.1"/>
    <property type="molecule type" value="Genomic_DNA"/>
</dbReference>
<accession>A0ABP8I961</accession>
<dbReference type="RefSeq" id="WP_345235410.1">
    <property type="nucleotide sequence ID" value="NZ_BAABGZ010000015.1"/>
</dbReference>
<comment type="caution">
    <text evidence="2">The sequence shown here is derived from an EMBL/GenBank/DDBJ whole genome shotgun (WGS) entry which is preliminary data.</text>
</comment>
<keyword evidence="1" id="KW-0732">Signal</keyword>
<organism evidence="2 3">
    <name type="scientific">Hymenobacter saemangeumensis</name>
    <dbReference type="NCBI Taxonomy" id="1084522"/>
    <lineage>
        <taxon>Bacteria</taxon>
        <taxon>Pseudomonadati</taxon>
        <taxon>Bacteroidota</taxon>
        <taxon>Cytophagia</taxon>
        <taxon>Cytophagales</taxon>
        <taxon>Hymenobacteraceae</taxon>
        <taxon>Hymenobacter</taxon>
    </lineage>
</organism>
<sequence>MSTHGRAVFLFLALLSGLGACARAPYQYQPLASSPATAPGSQALAPQLLFVSFKMSSLPPGPRRIELLKALAVAGEANAQPEDVAGPAYLLLTQLDAAGKPQGPGQRLPHPLQLHLEVPAEGSSGRLERHEATLPEAEFFVRLARQPQAVSIRVEEVNPAAPAPVSATFPLHL</sequence>
<protein>
    <recommendedName>
        <fullName evidence="4">Lipoprotein</fullName>
    </recommendedName>
</protein>
<reference evidence="3" key="1">
    <citation type="journal article" date="2019" name="Int. J. Syst. Evol. Microbiol.">
        <title>The Global Catalogue of Microorganisms (GCM) 10K type strain sequencing project: providing services to taxonomists for standard genome sequencing and annotation.</title>
        <authorList>
            <consortium name="The Broad Institute Genomics Platform"/>
            <consortium name="The Broad Institute Genome Sequencing Center for Infectious Disease"/>
            <person name="Wu L."/>
            <person name="Ma J."/>
        </authorList>
    </citation>
    <scope>NUCLEOTIDE SEQUENCE [LARGE SCALE GENOMIC DNA]</scope>
    <source>
        <strain evidence="3">JCM 17923</strain>
    </source>
</reference>
<proteinExistence type="predicted"/>
<evidence type="ECO:0000313" key="3">
    <source>
        <dbReference type="Proteomes" id="UP001501153"/>
    </source>
</evidence>
<dbReference type="PROSITE" id="PS51257">
    <property type="entry name" value="PROKAR_LIPOPROTEIN"/>
    <property type="match status" value="1"/>
</dbReference>
<gene>
    <name evidence="2" type="ORF">GCM10023185_15190</name>
</gene>
<feature type="chain" id="PRO_5046848081" description="Lipoprotein" evidence="1">
    <location>
        <begin position="23"/>
        <end position="173"/>
    </location>
</feature>
<name>A0ABP8I961_9BACT</name>
<evidence type="ECO:0000313" key="2">
    <source>
        <dbReference type="EMBL" id="GAA4354008.1"/>
    </source>
</evidence>
<dbReference type="Proteomes" id="UP001501153">
    <property type="component" value="Unassembled WGS sequence"/>
</dbReference>
<evidence type="ECO:0008006" key="4">
    <source>
        <dbReference type="Google" id="ProtNLM"/>
    </source>
</evidence>
<feature type="signal peptide" evidence="1">
    <location>
        <begin position="1"/>
        <end position="22"/>
    </location>
</feature>
<keyword evidence="3" id="KW-1185">Reference proteome</keyword>